<evidence type="ECO:0000313" key="1">
    <source>
        <dbReference type="EMBL" id="EIJ44286.1"/>
    </source>
</evidence>
<dbReference type="HOGENOM" id="CLU_1445036_0_0_6"/>
<evidence type="ECO:0000313" key="2">
    <source>
        <dbReference type="Proteomes" id="UP000005744"/>
    </source>
</evidence>
<dbReference type="EMBL" id="JH600070">
    <property type="protein sequence ID" value="EIJ44286.1"/>
    <property type="molecule type" value="Genomic_DNA"/>
</dbReference>
<proteinExistence type="predicted"/>
<reference evidence="1 2" key="1">
    <citation type="submission" date="2011-11" db="EMBL/GenBank/DDBJ databases">
        <title>Improved High-Quality Draft sequence of Beggiatoa alba B18lD.</title>
        <authorList>
            <consortium name="US DOE Joint Genome Institute"/>
            <person name="Lucas S."/>
            <person name="Han J."/>
            <person name="Lapidus A."/>
            <person name="Cheng J.-F."/>
            <person name="Goodwin L."/>
            <person name="Pitluck S."/>
            <person name="Peters L."/>
            <person name="Mikhailova N."/>
            <person name="Held B."/>
            <person name="Detter J.C."/>
            <person name="Han C."/>
            <person name="Tapia R."/>
            <person name="Land M."/>
            <person name="Hauser L."/>
            <person name="Kyrpides N."/>
            <person name="Ivanova N."/>
            <person name="Pagani I."/>
            <person name="Samuel K."/>
            <person name="Teske A."/>
            <person name="Mueller J."/>
            <person name="Woyke T."/>
        </authorList>
    </citation>
    <scope>NUCLEOTIDE SEQUENCE [LARGE SCALE GENOMIC DNA]</scope>
    <source>
        <strain evidence="1 2">B18LD</strain>
    </source>
</reference>
<keyword evidence="2" id="KW-1185">Reference proteome</keyword>
<sequence length="187" mass="21706">MVQKKYKPFGQYQFDITADEPAERIFKLLWKKAIHFAVVNAGVSFFQDKGSAASRKSFVAAFDEFPILKKCMHQAWWANTWAGTTLYSHAMLLVFGNKYTDDFDIFFENIDGLYWHGGESWDDLMLFHHDCLLFYVCTHEKFGSIFGNTQLFKELALSSQQLHPAKHDKWIIQGIPVSPQIITELLR</sequence>
<dbReference type="STRING" id="395493.BegalDRAFT_3472"/>
<protein>
    <submittedName>
        <fullName evidence="1">Uncharacterized protein</fullName>
    </submittedName>
</protein>
<organism evidence="1 2">
    <name type="scientific">Beggiatoa alba B18LD</name>
    <dbReference type="NCBI Taxonomy" id="395493"/>
    <lineage>
        <taxon>Bacteria</taxon>
        <taxon>Pseudomonadati</taxon>
        <taxon>Pseudomonadota</taxon>
        <taxon>Gammaproteobacteria</taxon>
        <taxon>Thiotrichales</taxon>
        <taxon>Thiotrichaceae</taxon>
        <taxon>Beggiatoa</taxon>
    </lineage>
</organism>
<dbReference type="Proteomes" id="UP000005744">
    <property type="component" value="Unassembled WGS sequence"/>
</dbReference>
<dbReference type="RefSeq" id="WP_002692216.1">
    <property type="nucleotide sequence ID" value="NZ_JH600070.1"/>
</dbReference>
<dbReference type="AlphaFoldDB" id="I3CKZ3"/>
<accession>I3CKZ3</accession>
<gene>
    <name evidence="1" type="ORF">BegalDRAFT_3472</name>
</gene>
<name>I3CKZ3_9GAMM</name>